<proteinExistence type="predicted"/>
<dbReference type="Gene3D" id="3.60.21.10">
    <property type="match status" value="1"/>
</dbReference>
<name>A0A415BJQ4_PHOVU</name>
<evidence type="ECO:0000259" key="1">
    <source>
        <dbReference type="Pfam" id="PF00149"/>
    </source>
</evidence>
<organism evidence="2 3">
    <name type="scientific">Phocaeicola vulgatus</name>
    <name type="common">Bacteroides vulgatus</name>
    <dbReference type="NCBI Taxonomy" id="821"/>
    <lineage>
        <taxon>Bacteria</taxon>
        <taxon>Pseudomonadati</taxon>
        <taxon>Bacteroidota</taxon>
        <taxon>Bacteroidia</taxon>
        <taxon>Bacteroidales</taxon>
        <taxon>Bacteroidaceae</taxon>
        <taxon>Phocaeicola</taxon>
    </lineage>
</organism>
<dbReference type="GO" id="GO:0016787">
    <property type="term" value="F:hydrolase activity"/>
    <property type="evidence" value="ECO:0007669"/>
    <property type="project" value="InterPro"/>
</dbReference>
<dbReference type="RefSeq" id="WP_118291819.1">
    <property type="nucleotide sequence ID" value="NZ_QRLF01000038.1"/>
</dbReference>
<dbReference type="EMBL" id="QRLF01000038">
    <property type="protein sequence ID" value="RHI85812.1"/>
    <property type="molecule type" value="Genomic_DNA"/>
</dbReference>
<dbReference type="Proteomes" id="UP000285777">
    <property type="component" value="Unassembled WGS sequence"/>
</dbReference>
<dbReference type="CDD" id="cd07390">
    <property type="entry name" value="MPP_AQ1575"/>
    <property type="match status" value="1"/>
</dbReference>
<comment type="caution">
    <text evidence="2">The sequence shown here is derived from an EMBL/GenBank/DDBJ whole genome shotgun (WGS) entry which is preliminary data.</text>
</comment>
<evidence type="ECO:0000313" key="2">
    <source>
        <dbReference type="EMBL" id="RHI85812.1"/>
    </source>
</evidence>
<protein>
    <submittedName>
        <fullName evidence="2">Metallophosphatase</fullName>
    </submittedName>
</protein>
<gene>
    <name evidence="2" type="ORF">DW150_18800</name>
</gene>
<dbReference type="SUPFAM" id="SSF56300">
    <property type="entry name" value="Metallo-dependent phosphatases"/>
    <property type="match status" value="1"/>
</dbReference>
<dbReference type="InterPro" id="IPR004843">
    <property type="entry name" value="Calcineurin-like_PHP"/>
</dbReference>
<dbReference type="Pfam" id="PF00149">
    <property type="entry name" value="Metallophos"/>
    <property type="match status" value="1"/>
</dbReference>
<dbReference type="AlphaFoldDB" id="A0A415BJQ4"/>
<reference evidence="2 3" key="1">
    <citation type="submission" date="2018-08" db="EMBL/GenBank/DDBJ databases">
        <title>A genome reference for cultivated species of the human gut microbiota.</title>
        <authorList>
            <person name="Zou Y."/>
            <person name="Xue W."/>
            <person name="Luo G."/>
        </authorList>
    </citation>
    <scope>NUCLEOTIDE SEQUENCE [LARGE SCALE GENOMIC DNA]</scope>
    <source>
        <strain evidence="2 3">AM13-21</strain>
    </source>
</reference>
<sequence>MNYKFDGSRVFFTSDTHFNHTNIIRFCNRPFKDVSHMNETIIANWNRVVGPEDIVFHLGDFCLGGSAEWVNVLMNRLNGKIYLISGNHDIKNLRQNYTKYFEQITMQMYIEVDKQKIYLNHCPFLCYGGSYDDTWQLFGHVHTRRNNAGKDASRLSMLLPTQYDVGVDNNDFTPVSFAQVKAIIGKQIEQSRKGEQ</sequence>
<evidence type="ECO:0000313" key="3">
    <source>
        <dbReference type="Proteomes" id="UP000285777"/>
    </source>
</evidence>
<accession>A0A415BJQ4</accession>
<dbReference type="InterPro" id="IPR029052">
    <property type="entry name" value="Metallo-depent_PP-like"/>
</dbReference>
<feature type="domain" description="Calcineurin-like phosphoesterase" evidence="1">
    <location>
        <begin position="9"/>
        <end position="138"/>
    </location>
</feature>